<feature type="compositionally biased region" description="Polar residues" evidence="5">
    <location>
        <begin position="455"/>
        <end position="471"/>
    </location>
</feature>
<keyword evidence="4" id="KW-0175">Coiled coil</keyword>
<sequence>MQFITQLYQKPTMDEKDSLAESVPHTRSSKSSPPPLSPVADDEKRVSGLSTILVASIQEAKDKISQLEYVFCSQLYPHFQSTSKKSDAKRRRIVELEREVDEGMLLQKNLVDLIRTKESLLKACEEKGKAAISKLENCESENVKLLRKIVDLEERLGVKIKDVEDLELRSVENEGLCKRLSEQVELLTCEVRDEKLKRNRLNEAYKRLKSQHIYLRQKVGLNEENMLREIKFENESDLAKHQSPITEAGVAFEDRNIATGACINTKVKCEILEEDFEGLENRTPEVFVAVRDTNEVKKKALEDDKGANLCPPFPSFHDVQKCPPSTKLVSVSGTKRPAPPEVFVAVRDTNEVKKALEDDKGANMCPPSSSSFHGVQKCPPSTKLVSVSGTKRPAPSWRQTRSHQSRAGNDLHDDFLDTPLENIRDNLYKDLNKEDLPQPIQNDISMNSSDDETQDLNAKSSPQKKQSSITVTNKRSFKYIEPVRKKAERENLKGVDCKQCRKFYEAVLPNADGKDPDGNKQNIRCEHHDGVSRHRYRYVPPMTPEGFWNIGFESEL</sequence>
<reference evidence="7 8" key="1">
    <citation type="journal article" date="2022" name="Nat. Genet.">
        <title>Improved pea reference genome and pan-genome highlight genomic features and evolutionary characteristics.</title>
        <authorList>
            <person name="Yang T."/>
            <person name="Liu R."/>
            <person name="Luo Y."/>
            <person name="Hu S."/>
            <person name="Wang D."/>
            <person name="Wang C."/>
            <person name="Pandey M.K."/>
            <person name="Ge S."/>
            <person name="Xu Q."/>
            <person name="Li N."/>
            <person name="Li G."/>
            <person name="Huang Y."/>
            <person name="Saxena R.K."/>
            <person name="Ji Y."/>
            <person name="Li M."/>
            <person name="Yan X."/>
            <person name="He Y."/>
            <person name="Liu Y."/>
            <person name="Wang X."/>
            <person name="Xiang C."/>
            <person name="Varshney R.K."/>
            <person name="Ding H."/>
            <person name="Gao S."/>
            <person name="Zong X."/>
        </authorList>
    </citation>
    <scope>NUCLEOTIDE SEQUENCE [LARGE SCALE GENOMIC DNA]</scope>
    <source>
        <strain evidence="7 8">cv. Zhongwan 6</strain>
    </source>
</reference>
<gene>
    <name evidence="7" type="ORF">KIW84_044916</name>
</gene>
<accession>A0A9D5AW06</accession>
<proteinExistence type="predicted"/>
<dbReference type="GO" id="GO:0003684">
    <property type="term" value="F:damaged DNA binding"/>
    <property type="evidence" value="ECO:0007669"/>
    <property type="project" value="TreeGrafter"/>
</dbReference>
<name>A0A9D5AW06_PEA</name>
<keyword evidence="8" id="KW-1185">Reference proteome</keyword>
<dbReference type="InterPro" id="IPR013882">
    <property type="entry name" value="Ctp1_C"/>
</dbReference>
<feature type="compositionally biased region" description="Polar residues" evidence="5">
    <location>
        <begin position="439"/>
        <end position="448"/>
    </location>
</feature>
<evidence type="ECO:0000256" key="3">
    <source>
        <dbReference type="ARBA" id="ARBA00023242"/>
    </source>
</evidence>
<feature type="domain" description="DNA endonuclease activator Ctp1 C-terminal" evidence="6">
    <location>
        <begin position="479"/>
        <end position="512"/>
    </location>
</feature>
<dbReference type="Pfam" id="PF08573">
    <property type="entry name" value="SAE2"/>
    <property type="match status" value="2"/>
</dbReference>
<dbReference type="Gramene" id="Psat04G0491600-T1">
    <property type="protein sequence ID" value="KAI5421266.1"/>
    <property type="gene ID" value="KIW84_044916"/>
</dbReference>
<dbReference type="Gramene" id="Psat4g148560.1">
    <property type="protein sequence ID" value="Psat4g148560.1.cds"/>
    <property type="gene ID" value="Psat4g148560"/>
</dbReference>
<feature type="region of interest" description="Disordered" evidence="5">
    <location>
        <begin position="1"/>
        <end position="43"/>
    </location>
</feature>
<evidence type="ECO:0000313" key="7">
    <source>
        <dbReference type="EMBL" id="KAI5421266.1"/>
    </source>
</evidence>
<comment type="caution">
    <text evidence="7">The sequence shown here is derived from an EMBL/GenBank/DDBJ whole genome shotgun (WGS) entry which is preliminary data.</text>
</comment>
<feature type="coiled-coil region" evidence="4">
    <location>
        <begin position="121"/>
        <end position="211"/>
    </location>
</feature>
<dbReference type="Proteomes" id="UP001058974">
    <property type="component" value="Chromosome 4"/>
</dbReference>
<keyword evidence="2" id="KW-0227">DNA damage</keyword>
<dbReference type="GO" id="GO:0010792">
    <property type="term" value="P:DNA double-strand break processing involved in repair via single-strand annealing"/>
    <property type="evidence" value="ECO:0007669"/>
    <property type="project" value="TreeGrafter"/>
</dbReference>
<dbReference type="PANTHER" id="PTHR15107">
    <property type="entry name" value="RETINOBLASTOMA BINDING PROTEIN 8"/>
    <property type="match status" value="1"/>
</dbReference>
<dbReference type="EMBL" id="JAMSHJ010000004">
    <property type="protein sequence ID" value="KAI5421266.1"/>
    <property type="molecule type" value="Genomic_DNA"/>
</dbReference>
<feature type="region of interest" description="Disordered" evidence="5">
    <location>
        <begin position="431"/>
        <end position="471"/>
    </location>
</feature>
<protein>
    <recommendedName>
        <fullName evidence="6">DNA endonuclease activator Ctp1 C-terminal domain-containing protein</fullName>
    </recommendedName>
</protein>
<feature type="region of interest" description="Disordered" evidence="5">
    <location>
        <begin position="359"/>
        <end position="416"/>
    </location>
</feature>
<evidence type="ECO:0000259" key="6">
    <source>
        <dbReference type="Pfam" id="PF08573"/>
    </source>
</evidence>
<evidence type="ECO:0000256" key="2">
    <source>
        <dbReference type="ARBA" id="ARBA00022763"/>
    </source>
</evidence>
<dbReference type="InterPro" id="IPR033316">
    <property type="entry name" value="RBBP8-like"/>
</dbReference>
<evidence type="ECO:0000256" key="1">
    <source>
        <dbReference type="ARBA" id="ARBA00004123"/>
    </source>
</evidence>
<dbReference type="GO" id="GO:0005634">
    <property type="term" value="C:nucleus"/>
    <property type="evidence" value="ECO:0007669"/>
    <property type="project" value="UniProtKB-SubCell"/>
</dbReference>
<evidence type="ECO:0000313" key="8">
    <source>
        <dbReference type="Proteomes" id="UP001058974"/>
    </source>
</evidence>
<organism evidence="7 8">
    <name type="scientific">Pisum sativum</name>
    <name type="common">Garden pea</name>
    <name type="synonym">Lathyrus oleraceus</name>
    <dbReference type="NCBI Taxonomy" id="3888"/>
    <lineage>
        <taxon>Eukaryota</taxon>
        <taxon>Viridiplantae</taxon>
        <taxon>Streptophyta</taxon>
        <taxon>Embryophyta</taxon>
        <taxon>Tracheophyta</taxon>
        <taxon>Spermatophyta</taxon>
        <taxon>Magnoliopsida</taxon>
        <taxon>eudicotyledons</taxon>
        <taxon>Gunneridae</taxon>
        <taxon>Pentapetalae</taxon>
        <taxon>rosids</taxon>
        <taxon>fabids</taxon>
        <taxon>Fabales</taxon>
        <taxon>Fabaceae</taxon>
        <taxon>Papilionoideae</taxon>
        <taxon>50 kb inversion clade</taxon>
        <taxon>NPAAA clade</taxon>
        <taxon>Hologalegina</taxon>
        <taxon>IRL clade</taxon>
        <taxon>Fabeae</taxon>
        <taxon>Lathyrus</taxon>
    </lineage>
</organism>
<comment type="subcellular location">
    <subcellularLocation>
        <location evidence="1">Nucleus</location>
    </subcellularLocation>
</comment>
<evidence type="ECO:0000256" key="4">
    <source>
        <dbReference type="SAM" id="Coils"/>
    </source>
</evidence>
<keyword evidence="3" id="KW-0539">Nucleus</keyword>
<dbReference type="AlphaFoldDB" id="A0A9D5AW06"/>
<dbReference type="PANTHER" id="PTHR15107:SF0">
    <property type="entry name" value="DNA ENDONUCLEASE ACTIVATOR CTP1 C-TERMINAL DOMAIN-CONTAINING PROTEIN"/>
    <property type="match status" value="1"/>
</dbReference>
<evidence type="ECO:0000256" key="5">
    <source>
        <dbReference type="SAM" id="MobiDB-lite"/>
    </source>
</evidence>
<feature type="domain" description="DNA endonuclease activator Ctp1 C-terminal" evidence="6">
    <location>
        <begin position="520"/>
        <end position="552"/>
    </location>
</feature>